<protein>
    <submittedName>
        <fullName evidence="1">Uncharacterized protein</fullName>
    </submittedName>
</protein>
<organism evidence="1 2">
    <name type="scientific">Allacma fusca</name>
    <dbReference type="NCBI Taxonomy" id="39272"/>
    <lineage>
        <taxon>Eukaryota</taxon>
        <taxon>Metazoa</taxon>
        <taxon>Ecdysozoa</taxon>
        <taxon>Arthropoda</taxon>
        <taxon>Hexapoda</taxon>
        <taxon>Collembola</taxon>
        <taxon>Symphypleona</taxon>
        <taxon>Sminthuridae</taxon>
        <taxon>Allacma</taxon>
    </lineage>
</organism>
<evidence type="ECO:0000313" key="2">
    <source>
        <dbReference type="Proteomes" id="UP000708208"/>
    </source>
</evidence>
<proteinExistence type="predicted"/>
<feature type="non-terminal residue" evidence="1">
    <location>
        <position position="1"/>
    </location>
</feature>
<name>A0A8J2P5U7_9HEXA</name>
<accession>A0A8J2P5U7</accession>
<reference evidence="1" key="1">
    <citation type="submission" date="2021-06" db="EMBL/GenBank/DDBJ databases">
        <authorList>
            <person name="Hodson N. C."/>
            <person name="Mongue J. A."/>
            <person name="Jaron S. K."/>
        </authorList>
    </citation>
    <scope>NUCLEOTIDE SEQUENCE</scope>
</reference>
<evidence type="ECO:0000313" key="1">
    <source>
        <dbReference type="EMBL" id="CAG7725540.1"/>
    </source>
</evidence>
<dbReference type="EMBL" id="CAJVCH010123472">
    <property type="protein sequence ID" value="CAG7725540.1"/>
    <property type="molecule type" value="Genomic_DNA"/>
</dbReference>
<dbReference type="Proteomes" id="UP000708208">
    <property type="component" value="Unassembled WGS sequence"/>
</dbReference>
<comment type="caution">
    <text evidence="1">The sequence shown here is derived from an EMBL/GenBank/DDBJ whole genome shotgun (WGS) entry which is preliminary data.</text>
</comment>
<keyword evidence="2" id="KW-1185">Reference proteome</keyword>
<gene>
    <name evidence="1" type="ORF">AFUS01_LOCUS14494</name>
</gene>
<sequence>MPSSHLKLHPEDHD</sequence>